<proteinExistence type="predicted"/>
<reference evidence="1" key="1">
    <citation type="submission" date="2020-08" db="EMBL/GenBank/DDBJ databases">
        <title>Genome public.</title>
        <authorList>
            <person name="Liu C."/>
            <person name="Sun Q."/>
        </authorList>
    </citation>
    <scope>NUCLEOTIDE SEQUENCE</scope>
    <source>
        <strain evidence="1">BX12</strain>
    </source>
</reference>
<dbReference type="AlphaFoldDB" id="A0A923NQ25"/>
<name>A0A923NQ25_9FIRM</name>
<keyword evidence="2" id="KW-1185">Reference proteome</keyword>
<dbReference type="EMBL" id="JACRYT010000015">
    <property type="protein sequence ID" value="MBC6680615.1"/>
    <property type="molecule type" value="Genomic_DNA"/>
</dbReference>
<protein>
    <submittedName>
        <fullName evidence="1">Uncharacterized protein</fullName>
    </submittedName>
</protein>
<organism evidence="1 2">
    <name type="scientific">Zhenpiania hominis</name>
    <dbReference type="NCBI Taxonomy" id="2763644"/>
    <lineage>
        <taxon>Bacteria</taxon>
        <taxon>Bacillati</taxon>
        <taxon>Bacillota</taxon>
        <taxon>Clostridia</taxon>
        <taxon>Peptostreptococcales</taxon>
        <taxon>Anaerovoracaceae</taxon>
        <taxon>Zhenpiania</taxon>
    </lineage>
</organism>
<dbReference type="Proteomes" id="UP000602647">
    <property type="component" value="Unassembled WGS sequence"/>
</dbReference>
<evidence type="ECO:0000313" key="1">
    <source>
        <dbReference type="EMBL" id="MBC6680615.1"/>
    </source>
</evidence>
<sequence length="293" mass="33713">MQNMHHKKSFVMLEEQNHNFAQDKTRPIKGYLKIETGGERGAVRIGADNLRYFERGGYVYKLLFFGKKNEKTIYKIVGSLLLSSRGRGETYLRLNPVDVDGKGNGLEHFQIAVVAAVSTTDSREPLHPILRGDMEEKEKIKCQKSGSVTYNQYYNQYILECCGEIENKREMYDRTVPFKEDKTDADWIRVVNLGRFPMVSPGARYMISRYRHFIFGTDFNYYYIGVPGRFLEQEQPDQGRSGFVLWQPILGAEGYHADAKDAPLKNRQVAYGYWIAAINRKTGEIESPFGAEN</sequence>
<evidence type="ECO:0000313" key="2">
    <source>
        <dbReference type="Proteomes" id="UP000602647"/>
    </source>
</evidence>
<gene>
    <name evidence="1" type="ORF">H9L42_12365</name>
</gene>
<dbReference type="RefSeq" id="WP_187303709.1">
    <property type="nucleotide sequence ID" value="NZ_JACRYT010000015.1"/>
</dbReference>
<comment type="caution">
    <text evidence="1">The sequence shown here is derived from an EMBL/GenBank/DDBJ whole genome shotgun (WGS) entry which is preliminary data.</text>
</comment>
<accession>A0A923NQ25</accession>